<sequence>MPTHNNSDRLKVSSKSNCAHAEGASYNWNQISSFFSRIASTREKCFCTSFGRDSGKKSDCYLPSTSSTLPPKQARRFFQSALALRAGLQSGSYQPACKE</sequence>
<keyword evidence="1" id="KW-1185">Reference proteome</keyword>
<name>A0A7E5A084_PANRE</name>
<organism evidence="1 2">
    <name type="scientific">Panagrellus redivivus</name>
    <name type="common">Microworm</name>
    <dbReference type="NCBI Taxonomy" id="6233"/>
    <lineage>
        <taxon>Eukaryota</taxon>
        <taxon>Metazoa</taxon>
        <taxon>Ecdysozoa</taxon>
        <taxon>Nematoda</taxon>
        <taxon>Chromadorea</taxon>
        <taxon>Rhabditida</taxon>
        <taxon>Tylenchina</taxon>
        <taxon>Panagrolaimomorpha</taxon>
        <taxon>Panagrolaimoidea</taxon>
        <taxon>Panagrolaimidae</taxon>
        <taxon>Panagrellus</taxon>
    </lineage>
</organism>
<evidence type="ECO:0000313" key="2">
    <source>
        <dbReference type="WBParaSite" id="Pan_g594.t1"/>
    </source>
</evidence>
<dbReference type="WBParaSite" id="Pan_g594.t1">
    <property type="protein sequence ID" value="Pan_g594.t1"/>
    <property type="gene ID" value="Pan_g594"/>
</dbReference>
<protein>
    <submittedName>
        <fullName evidence="2">Uncharacterized protein</fullName>
    </submittedName>
</protein>
<reference evidence="1" key="1">
    <citation type="journal article" date="2013" name="Genetics">
        <title>The draft genome and transcriptome of Panagrellus redivivus are shaped by the harsh demands of a free-living lifestyle.</title>
        <authorList>
            <person name="Srinivasan J."/>
            <person name="Dillman A.R."/>
            <person name="Macchietto M.G."/>
            <person name="Heikkinen L."/>
            <person name="Lakso M."/>
            <person name="Fracchia K.M."/>
            <person name="Antoshechkin I."/>
            <person name="Mortazavi A."/>
            <person name="Wong G."/>
            <person name="Sternberg P.W."/>
        </authorList>
    </citation>
    <scope>NUCLEOTIDE SEQUENCE [LARGE SCALE GENOMIC DNA]</scope>
    <source>
        <strain evidence="1">MT8872</strain>
    </source>
</reference>
<dbReference type="AlphaFoldDB" id="A0A7E5A084"/>
<evidence type="ECO:0000313" key="1">
    <source>
        <dbReference type="Proteomes" id="UP000492821"/>
    </source>
</evidence>
<proteinExistence type="predicted"/>
<dbReference type="Proteomes" id="UP000492821">
    <property type="component" value="Unassembled WGS sequence"/>
</dbReference>
<reference evidence="2" key="2">
    <citation type="submission" date="2020-10" db="UniProtKB">
        <authorList>
            <consortium name="WormBaseParasite"/>
        </authorList>
    </citation>
    <scope>IDENTIFICATION</scope>
</reference>
<accession>A0A7E5A084</accession>